<reference evidence="13" key="2">
    <citation type="submission" date="2022-08" db="UniProtKB">
        <authorList>
            <consortium name="EnsemblMetazoa"/>
        </authorList>
    </citation>
    <scope>IDENTIFICATION</scope>
    <source>
        <strain evidence="13">STECLA/ALBI9_A</strain>
    </source>
</reference>
<keyword evidence="4 12" id="KW-0645">Protease</keyword>
<dbReference type="PRINTS" id="PR00722">
    <property type="entry name" value="CHYMOTRYPSIN"/>
</dbReference>
<sequence length="352" mass="39148">MITSRRTKSVLIDLALSCMLVATAVKSGVALKKYKPCVTPPGKPGRCVHFWECQALIEKFRNPAPQDDHEEFWEGSICGHTDGSPMVCCAVLLPHPPSCGRNASEPQFGVQATRIGEFPWTALIEYERSNGHFGYHCAGTLINQRYVLTAANCVSDIPRCWKVHGVRLGEWDFSTSDACYSGNSASWPIDIGIEQIVVHSEYNRWDERQPNDIALVRLASDIQYTAHIQPVCLPFEKTTTLVAHTVGWGITAKGVATHEKMMTHLTVLNKEEFLSVYKCSHITSGQMCARAVRAVHQTGTCDPGGQLLRYHDNEYYLIGVGSYGLENCGTGDSPVVFTKVDEYIDWIENTIY</sequence>
<dbReference type="AlphaFoldDB" id="A0A182F3A8"/>
<organism evidence="13 14">
    <name type="scientific">Anopheles albimanus</name>
    <name type="common">New world malaria mosquito</name>
    <dbReference type="NCBI Taxonomy" id="7167"/>
    <lineage>
        <taxon>Eukaryota</taxon>
        <taxon>Metazoa</taxon>
        <taxon>Ecdysozoa</taxon>
        <taxon>Arthropoda</taxon>
        <taxon>Hexapoda</taxon>
        <taxon>Insecta</taxon>
        <taxon>Pterygota</taxon>
        <taxon>Neoptera</taxon>
        <taxon>Endopterygota</taxon>
        <taxon>Diptera</taxon>
        <taxon>Nematocera</taxon>
        <taxon>Culicoidea</taxon>
        <taxon>Culicidae</taxon>
        <taxon>Anophelinae</taxon>
        <taxon>Anopheles</taxon>
    </lineage>
</organism>
<protein>
    <recommendedName>
        <fullName evidence="12">CLIP domain-containing serine protease</fullName>
        <ecNumber evidence="12">3.4.21.-</ecNumber>
    </recommendedName>
</protein>
<keyword evidence="9" id="KW-1015">Disulfide bond</keyword>
<keyword evidence="6 12" id="KW-0378">Hydrolase</keyword>
<evidence type="ECO:0000313" key="14">
    <source>
        <dbReference type="Proteomes" id="UP000069272"/>
    </source>
</evidence>
<evidence type="ECO:0000256" key="3">
    <source>
        <dbReference type="ARBA" id="ARBA00022588"/>
    </source>
</evidence>
<feature type="signal peptide" evidence="12">
    <location>
        <begin position="1"/>
        <end position="24"/>
    </location>
</feature>
<dbReference type="InterPro" id="IPR001254">
    <property type="entry name" value="Trypsin_dom"/>
</dbReference>
<dbReference type="GO" id="GO:0005576">
    <property type="term" value="C:extracellular region"/>
    <property type="evidence" value="ECO:0007669"/>
    <property type="project" value="UniProtKB-SubCell"/>
</dbReference>
<dbReference type="KEGG" id="aali:118468930"/>
<dbReference type="InterPro" id="IPR022700">
    <property type="entry name" value="CLIP"/>
</dbReference>
<dbReference type="InterPro" id="IPR001314">
    <property type="entry name" value="Peptidase_S1A"/>
</dbReference>
<evidence type="ECO:0000313" key="13">
    <source>
        <dbReference type="EnsemblMetazoa" id="AALB000943-PA"/>
    </source>
</evidence>
<dbReference type="GeneID" id="118468930"/>
<evidence type="ECO:0000256" key="2">
    <source>
        <dbReference type="ARBA" id="ARBA00022525"/>
    </source>
</evidence>
<dbReference type="OrthoDB" id="547031at2759"/>
<proteinExistence type="inferred from homology"/>
<dbReference type="PROSITE" id="PS50240">
    <property type="entry name" value="TRYPSIN_DOM"/>
    <property type="match status" value="1"/>
</dbReference>
<evidence type="ECO:0000256" key="12">
    <source>
        <dbReference type="RuleBase" id="RU366078"/>
    </source>
</evidence>
<dbReference type="PROSITE" id="PS51888">
    <property type="entry name" value="CLIP"/>
    <property type="match status" value="1"/>
</dbReference>
<dbReference type="VEuPathDB" id="VectorBase:AALB20_033798"/>
<feature type="chain" id="PRO_5036529231" description="CLIP domain-containing serine protease" evidence="12">
    <location>
        <begin position="25"/>
        <end position="352"/>
    </location>
</feature>
<evidence type="ECO:0000256" key="6">
    <source>
        <dbReference type="ARBA" id="ARBA00022801"/>
    </source>
</evidence>
<dbReference type="FunFam" id="2.40.10.10:FF:000028">
    <property type="entry name" value="Serine protease easter"/>
    <property type="match status" value="1"/>
</dbReference>
<dbReference type="Gene3D" id="3.30.1640.30">
    <property type="match status" value="1"/>
</dbReference>
<dbReference type="GO" id="GO:0004252">
    <property type="term" value="F:serine-type endopeptidase activity"/>
    <property type="evidence" value="ECO:0007669"/>
    <property type="project" value="UniProtKB-UniRule"/>
</dbReference>
<evidence type="ECO:0000256" key="8">
    <source>
        <dbReference type="ARBA" id="ARBA00022859"/>
    </source>
</evidence>
<dbReference type="InterPro" id="IPR043504">
    <property type="entry name" value="Peptidase_S1_PA_chymotrypsin"/>
</dbReference>
<dbReference type="STRING" id="7167.A0A182F3A8"/>
<evidence type="ECO:0000256" key="11">
    <source>
        <dbReference type="ARBA" id="ARBA00024195"/>
    </source>
</evidence>
<dbReference type="PANTHER" id="PTHR24256">
    <property type="entry name" value="TRYPTASE-RELATED"/>
    <property type="match status" value="1"/>
</dbReference>
<dbReference type="InterPro" id="IPR051487">
    <property type="entry name" value="Ser/Thr_Proteases_Immune/Dev"/>
</dbReference>
<dbReference type="SMART" id="SM00020">
    <property type="entry name" value="Tryp_SPc"/>
    <property type="match status" value="1"/>
</dbReference>
<dbReference type="CDD" id="cd00190">
    <property type="entry name" value="Tryp_SPc"/>
    <property type="match status" value="1"/>
</dbReference>
<comment type="similarity">
    <text evidence="11 12">Belongs to the peptidase S1 family. CLIP subfamily.</text>
</comment>
<dbReference type="SMART" id="SM00680">
    <property type="entry name" value="CLIP"/>
    <property type="match status" value="1"/>
</dbReference>
<name>A0A182F3A8_ANOAL</name>
<dbReference type="VEuPathDB" id="VectorBase:AALB000943"/>
<dbReference type="EnsemblMetazoa" id="AALB000943-RA">
    <property type="protein sequence ID" value="AALB000943-PA"/>
    <property type="gene ID" value="AALB000943"/>
</dbReference>
<dbReference type="InterPro" id="IPR009003">
    <property type="entry name" value="Peptidase_S1_PA"/>
</dbReference>
<comment type="domain">
    <text evidence="12">The clip domain consists of 35-55 residues which are 'knitted' together usually by 3 conserved disulfide bonds forming a clip-like compact structure.</text>
</comment>
<dbReference type="InterPro" id="IPR038565">
    <property type="entry name" value="CLIP_sf"/>
</dbReference>
<dbReference type="SUPFAM" id="SSF50494">
    <property type="entry name" value="Trypsin-like serine proteases"/>
    <property type="match status" value="1"/>
</dbReference>
<evidence type="ECO:0000256" key="9">
    <source>
        <dbReference type="ARBA" id="ARBA00023157"/>
    </source>
</evidence>
<keyword evidence="10" id="KW-0325">Glycoprotein</keyword>
<dbReference type="RefSeq" id="XP_035796146.1">
    <property type="nucleotide sequence ID" value="XM_035940253.1"/>
</dbReference>
<dbReference type="GO" id="GO:0045087">
    <property type="term" value="P:innate immune response"/>
    <property type="evidence" value="ECO:0007669"/>
    <property type="project" value="UniProtKB-KW"/>
</dbReference>
<evidence type="ECO:0000256" key="4">
    <source>
        <dbReference type="ARBA" id="ARBA00022670"/>
    </source>
</evidence>
<evidence type="ECO:0000256" key="5">
    <source>
        <dbReference type="ARBA" id="ARBA00022729"/>
    </source>
</evidence>
<evidence type="ECO:0000256" key="1">
    <source>
        <dbReference type="ARBA" id="ARBA00004613"/>
    </source>
</evidence>
<evidence type="ECO:0000256" key="10">
    <source>
        <dbReference type="ARBA" id="ARBA00023180"/>
    </source>
</evidence>
<dbReference type="Gene3D" id="2.40.10.10">
    <property type="entry name" value="Trypsin-like serine proteases"/>
    <property type="match status" value="2"/>
</dbReference>
<keyword evidence="14" id="KW-1185">Reference proteome</keyword>
<accession>A0A182F3A8</accession>
<keyword evidence="5 12" id="KW-0732">Signal</keyword>
<keyword evidence="7 12" id="KW-0720">Serine protease</keyword>
<dbReference type="Pfam" id="PF12032">
    <property type="entry name" value="CLIP"/>
    <property type="match status" value="1"/>
</dbReference>
<comment type="subcellular location">
    <subcellularLocation>
        <location evidence="1 12">Secreted</location>
    </subcellularLocation>
</comment>
<dbReference type="Proteomes" id="UP000069272">
    <property type="component" value="Chromosome 2L"/>
</dbReference>
<keyword evidence="8" id="KW-0391">Immunity</keyword>
<keyword evidence="2 12" id="KW-0964">Secreted</keyword>
<dbReference type="GO" id="GO:0006508">
    <property type="term" value="P:proteolysis"/>
    <property type="evidence" value="ECO:0007669"/>
    <property type="project" value="UniProtKB-KW"/>
</dbReference>
<evidence type="ECO:0000256" key="7">
    <source>
        <dbReference type="ARBA" id="ARBA00022825"/>
    </source>
</evidence>
<dbReference type="EC" id="3.4.21.-" evidence="12"/>
<reference evidence="13 14" key="1">
    <citation type="journal article" date="2017" name="G3 (Bethesda)">
        <title>The Physical Genome Mapping of Anopheles albimanus Corrected Scaffold Misassemblies and Identified Interarm Rearrangements in Genus Anopheles.</title>
        <authorList>
            <person name="Artemov G.N."/>
            <person name="Peery A.N."/>
            <person name="Jiang X."/>
            <person name="Tu Z."/>
            <person name="Stegniy V.N."/>
            <person name="Sharakhova M.V."/>
            <person name="Sharakhov I.V."/>
        </authorList>
    </citation>
    <scope>NUCLEOTIDE SEQUENCE [LARGE SCALE GENOMIC DNA]</scope>
    <source>
        <strain evidence="13 14">ALBI9_A</strain>
    </source>
</reference>
<keyword evidence="3" id="KW-0399">Innate immunity</keyword>
<dbReference type="Pfam" id="PF00089">
    <property type="entry name" value="Trypsin"/>
    <property type="match status" value="1"/>
</dbReference>